<dbReference type="InterPro" id="IPR026588">
    <property type="entry name" value="Choice_anch_A"/>
</dbReference>
<feature type="region of interest" description="Disordered" evidence="1">
    <location>
        <begin position="24"/>
        <end position="114"/>
    </location>
</feature>
<keyword evidence="3" id="KW-0378">Hydrolase</keyword>
<dbReference type="Proteomes" id="UP000217289">
    <property type="component" value="Chromosome"/>
</dbReference>
<evidence type="ECO:0000259" key="2">
    <source>
        <dbReference type="Pfam" id="PF20597"/>
    </source>
</evidence>
<dbReference type="PROSITE" id="PS51257">
    <property type="entry name" value="PROKAR_LIPOPROTEIN"/>
    <property type="match status" value="1"/>
</dbReference>
<accession>A0A250II69</accession>
<reference evidence="3 4" key="1">
    <citation type="submission" date="2017-06" db="EMBL/GenBank/DDBJ databases">
        <authorList>
            <person name="Kim H.J."/>
            <person name="Triplett B.A."/>
        </authorList>
    </citation>
    <scope>NUCLEOTIDE SEQUENCE [LARGE SCALE GENOMIC DNA]</scope>
    <source>
        <strain evidence="3 4">DSM 14713</strain>
    </source>
</reference>
<dbReference type="GO" id="GO:0016787">
    <property type="term" value="F:hydrolase activity"/>
    <property type="evidence" value="ECO:0007669"/>
    <property type="project" value="UniProtKB-KW"/>
</dbReference>
<dbReference type="AlphaFoldDB" id="A0A250II69"/>
<dbReference type="Pfam" id="PF20597">
    <property type="entry name" value="pAdhesive_15"/>
    <property type="match status" value="1"/>
</dbReference>
<feature type="domain" description="Choice-of-anchor A" evidence="2">
    <location>
        <begin position="117"/>
        <end position="353"/>
    </location>
</feature>
<keyword evidence="4" id="KW-1185">Reference proteome</keyword>
<dbReference type="NCBIfam" id="TIGR04215">
    <property type="entry name" value="choice_anch_A"/>
    <property type="match status" value="1"/>
</dbReference>
<sequence>MRNQSLGWWVLLGVAASACGGVPETEAGNVQEGVELARYTTLSDEEQTPTEETPTEETPTTDEGEEPPADDGEAPWWGDGPPPWWGGGDDGENPNPGDGGDGDPPPPPPSPCVQVDLDEYNLFVLGNYTQGHDVQGKVAAGGDISMTYFAVGGSLAQDNTSNVLVAGGNLFVNGGSIYGNAYYGGYTTAGQNVTVHRGTLSQGTPIDFAARFAQLEQVSARLASAPNPTGTTRIEPWGGLFLEGHNAGVNTFNVDASVFGRTNYFSINAPANSRVVINIRGAYARFANFGQSFSGGINQKGVLFNFVDTTKIEATSYGFWGTILAPHADMTFNNGSWDGGIYARSLTGTAEGHVNPLEDFQYCTLISGD</sequence>
<dbReference type="EMBL" id="CP022163">
    <property type="protein sequence ID" value="ATB30920.1"/>
    <property type="molecule type" value="Genomic_DNA"/>
</dbReference>
<organism evidence="3 4">
    <name type="scientific">Melittangium boletus DSM 14713</name>
    <dbReference type="NCBI Taxonomy" id="1294270"/>
    <lineage>
        <taxon>Bacteria</taxon>
        <taxon>Pseudomonadati</taxon>
        <taxon>Myxococcota</taxon>
        <taxon>Myxococcia</taxon>
        <taxon>Myxococcales</taxon>
        <taxon>Cystobacterineae</taxon>
        <taxon>Archangiaceae</taxon>
        <taxon>Melittangium</taxon>
    </lineage>
</organism>
<proteinExistence type="predicted"/>
<name>A0A250II69_9BACT</name>
<evidence type="ECO:0000313" key="3">
    <source>
        <dbReference type="EMBL" id="ATB30920.1"/>
    </source>
</evidence>
<dbReference type="RefSeq" id="WP_245918733.1">
    <property type="nucleotide sequence ID" value="NZ_CP022163.1"/>
</dbReference>
<evidence type="ECO:0000256" key="1">
    <source>
        <dbReference type="SAM" id="MobiDB-lite"/>
    </source>
</evidence>
<protein>
    <submittedName>
        <fullName evidence="3">Glycosyl hydrolase</fullName>
    </submittedName>
</protein>
<feature type="compositionally biased region" description="Acidic residues" evidence="1">
    <location>
        <begin position="43"/>
        <end position="73"/>
    </location>
</feature>
<dbReference type="KEGG" id="mbd:MEBOL_004382"/>
<evidence type="ECO:0000313" key="4">
    <source>
        <dbReference type="Proteomes" id="UP000217289"/>
    </source>
</evidence>
<gene>
    <name evidence="3" type="ORF">MEBOL_004382</name>
</gene>